<dbReference type="InterPro" id="IPR005302">
    <property type="entry name" value="MoCF_Sase_C"/>
</dbReference>
<dbReference type="SUPFAM" id="SSF50800">
    <property type="entry name" value="PK beta-barrel domain-like"/>
    <property type="match status" value="1"/>
</dbReference>
<dbReference type="PROSITE" id="PS51340">
    <property type="entry name" value="MOSC"/>
    <property type="match status" value="1"/>
</dbReference>
<gene>
    <name evidence="2" type="ORF">METZ01_LOCUS155293</name>
</gene>
<dbReference type="Pfam" id="PF03473">
    <property type="entry name" value="MOSC"/>
    <property type="match status" value="1"/>
</dbReference>
<reference evidence="2" key="1">
    <citation type="submission" date="2018-05" db="EMBL/GenBank/DDBJ databases">
        <authorList>
            <person name="Lanie J.A."/>
            <person name="Ng W.-L."/>
            <person name="Kazmierczak K.M."/>
            <person name="Andrzejewski T.M."/>
            <person name="Davidsen T.M."/>
            <person name="Wayne K.J."/>
            <person name="Tettelin H."/>
            <person name="Glass J.I."/>
            <person name="Rusch D."/>
            <person name="Podicherti R."/>
            <person name="Tsui H.-C.T."/>
            <person name="Winkler M.E."/>
        </authorList>
    </citation>
    <scope>NUCLEOTIDE SEQUENCE</scope>
</reference>
<dbReference type="EMBL" id="UINC01025927">
    <property type="protein sequence ID" value="SVB02439.1"/>
    <property type="molecule type" value="Genomic_DNA"/>
</dbReference>
<organism evidence="2">
    <name type="scientific">marine metagenome</name>
    <dbReference type="NCBI Taxonomy" id="408172"/>
    <lineage>
        <taxon>unclassified sequences</taxon>
        <taxon>metagenomes</taxon>
        <taxon>ecological metagenomes</taxon>
    </lineage>
</organism>
<dbReference type="GO" id="GO:0030170">
    <property type="term" value="F:pyridoxal phosphate binding"/>
    <property type="evidence" value="ECO:0007669"/>
    <property type="project" value="InterPro"/>
</dbReference>
<feature type="domain" description="MOSC" evidence="1">
    <location>
        <begin position="2"/>
        <end position="136"/>
    </location>
</feature>
<name>A0A382AM36_9ZZZZ</name>
<sequence length="140" mass="14825">MVEVGTVRAVAGKGLEGDRYADGVGTFSAQAGTGREVTLIEAEAIESLAREYDVEMDPAETRRNLVTLGLPLNHLVGREFRVGDVTLQGTRLCEPCNHLEALTRSGVRRGLIHRGGLRAEIVDGGVIRAGDAATTGQDAV</sequence>
<dbReference type="AlphaFoldDB" id="A0A382AM36"/>
<protein>
    <recommendedName>
        <fullName evidence="1">MOSC domain-containing protein</fullName>
    </recommendedName>
</protein>
<dbReference type="InterPro" id="IPR052716">
    <property type="entry name" value="MOSC_domain"/>
</dbReference>
<dbReference type="GO" id="GO:0030151">
    <property type="term" value="F:molybdenum ion binding"/>
    <property type="evidence" value="ECO:0007669"/>
    <property type="project" value="InterPro"/>
</dbReference>
<proteinExistence type="predicted"/>
<evidence type="ECO:0000259" key="1">
    <source>
        <dbReference type="PROSITE" id="PS51340"/>
    </source>
</evidence>
<dbReference type="GO" id="GO:0003824">
    <property type="term" value="F:catalytic activity"/>
    <property type="evidence" value="ECO:0007669"/>
    <property type="project" value="InterPro"/>
</dbReference>
<accession>A0A382AM36</accession>
<evidence type="ECO:0000313" key="2">
    <source>
        <dbReference type="EMBL" id="SVB02439.1"/>
    </source>
</evidence>
<dbReference type="InterPro" id="IPR011037">
    <property type="entry name" value="Pyrv_Knase-like_insert_dom_sf"/>
</dbReference>
<dbReference type="Gene3D" id="2.40.33.20">
    <property type="entry name" value="PK beta-barrel domain-like"/>
    <property type="match status" value="1"/>
</dbReference>
<dbReference type="PANTHER" id="PTHR36930:SF1">
    <property type="entry name" value="MOSC DOMAIN-CONTAINING PROTEIN"/>
    <property type="match status" value="1"/>
</dbReference>
<dbReference type="PANTHER" id="PTHR36930">
    <property type="entry name" value="METAL-SULFUR CLUSTER BIOSYNTHESIS PROTEINS YUAD-RELATED"/>
    <property type="match status" value="1"/>
</dbReference>